<organism evidence="4 5">
    <name type="scientific">Persicimonas caeni</name>
    <dbReference type="NCBI Taxonomy" id="2292766"/>
    <lineage>
        <taxon>Bacteria</taxon>
        <taxon>Deltaproteobacteria</taxon>
        <taxon>Bradymonadales</taxon>
        <taxon>Bradymonadaceae</taxon>
        <taxon>Persicimonas</taxon>
    </lineage>
</organism>
<evidence type="ECO:0000313" key="5">
    <source>
        <dbReference type="Proteomes" id="UP000315995"/>
    </source>
</evidence>
<dbReference type="SMART" id="SM00240">
    <property type="entry name" value="FHA"/>
    <property type="match status" value="1"/>
</dbReference>
<dbReference type="Proteomes" id="UP000315995">
    <property type="component" value="Chromosome"/>
</dbReference>
<evidence type="ECO:0000259" key="3">
    <source>
        <dbReference type="PROSITE" id="PS50006"/>
    </source>
</evidence>
<accession>A0A5B8YHE9</accession>
<dbReference type="SUPFAM" id="SSF49879">
    <property type="entry name" value="SMAD/FHA domain"/>
    <property type="match status" value="1"/>
</dbReference>
<dbReference type="OrthoDB" id="5507243at2"/>
<keyword evidence="2" id="KW-1133">Transmembrane helix</keyword>
<name>A0A4Y6PZM6_PERCE</name>
<dbReference type="InterPro" id="IPR008984">
    <property type="entry name" value="SMAD_FHA_dom_sf"/>
</dbReference>
<keyword evidence="2" id="KW-0812">Transmembrane</keyword>
<dbReference type="EMBL" id="CP041186">
    <property type="protein sequence ID" value="QDG53778.1"/>
    <property type="molecule type" value="Genomic_DNA"/>
</dbReference>
<evidence type="ECO:0000313" key="4">
    <source>
        <dbReference type="EMBL" id="QDG53778.1"/>
    </source>
</evidence>
<feature type="region of interest" description="Disordered" evidence="1">
    <location>
        <begin position="260"/>
        <end position="312"/>
    </location>
</feature>
<dbReference type="Gene3D" id="2.60.200.20">
    <property type="match status" value="1"/>
</dbReference>
<feature type="domain" description="FHA" evidence="3">
    <location>
        <begin position="45"/>
        <end position="94"/>
    </location>
</feature>
<keyword evidence="5" id="KW-1185">Reference proteome</keyword>
<evidence type="ECO:0000256" key="1">
    <source>
        <dbReference type="SAM" id="MobiDB-lite"/>
    </source>
</evidence>
<dbReference type="CDD" id="cd00060">
    <property type="entry name" value="FHA"/>
    <property type="match status" value="1"/>
</dbReference>
<gene>
    <name evidence="4" type="ORF">FIV42_24455</name>
</gene>
<reference evidence="4 5" key="1">
    <citation type="submission" date="2019-06" db="EMBL/GenBank/DDBJ databases">
        <title>Persicimonas caeni gen. nov., sp. nov., a predatory bacterium isolated from solar saltern.</title>
        <authorList>
            <person name="Wang S."/>
        </authorList>
    </citation>
    <scope>NUCLEOTIDE SEQUENCE [LARGE SCALE GENOMIC DNA]</scope>
    <source>
        <strain evidence="4 5">YN101</strain>
    </source>
</reference>
<dbReference type="PROSITE" id="PS50006">
    <property type="entry name" value="FHA_DOMAIN"/>
    <property type="match status" value="1"/>
</dbReference>
<keyword evidence="2" id="KW-0472">Membrane</keyword>
<accession>A0A4Y6PZM6</accession>
<sequence>MSYAVFGSTRRYPYQLRGALMPVRLTIRPPRTSKPQVVEFDEDRVTIGRSSRCDVRIPLRVVSGHHLTLLRTDAGLVVRDEKSTNGTLLDGKPLPADTDQALSGGGRLEILDLRIDVEFVPALGDAFSLQHTGTMARQLLGDALFATQDTGTDESAYFEVMRGPCAGEKLVVPDTLDHGRLADAADADLHVEGLGCALKLFRDGDGFGVEPTETSANVSPSVAGVPLDGPRRLASGETIVAGDVELRFVDPLEAYLEELDGAGGPAHDEEAPSKHKARPGYDTLTEDNEASPTSELDEDEERQNPDSTARGLGPVEVGVITLSVISLAGVVYLLLSIFGVV</sequence>
<feature type="compositionally biased region" description="Acidic residues" evidence="1">
    <location>
        <begin position="284"/>
        <end position="301"/>
    </location>
</feature>
<evidence type="ECO:0000256" key="2">
    <source>
        <dbReference type="SAM" id="Phobius"/>
    </source>
</evidence>
<protein>
    <submittedName>
        <fullName evidence="4">FHA domain-containing protein</fullName>
    </submittedName>
</protein>
<dbReference type="Pfam" id="PF00498">
    <property type="entry name" value="FHA"/>
    <property type="match status" value="1"/>
</dbReference>
<dbReference type="AlphaFoldDB" id="A0A4Y6PZM6"/>
<proteinExistence type="predicted"/>
<feature type="transmembrane region" description="Helical" evidence="2">
    <location>
        <begin position="317"/>
        <end position="340"/>
    </location>
</feature>
<dbReference type="InterPro" id="IPR000253">
    <property type="entry name" value="FHA_dom"/>
</dbReference>